<sequence>KRSWGTEQGESSPAASCFPCTLLLLASVPLFCLSASIVSLHEDNVTTLSATFVSYLNSAEEVPIQVLREREAKWLEMLNSWDKWMAKKHKKVKERCQKGIPPSLRGRAWLFLTGGKVRREQNQGKFLELDNQPGDPKWVDIIERDLHRQFPFHEMFAARGGHGQQDLFRVLKAYTLHRPEEGYCQAQAPIAAVLLMHMPAEDAFWVLVQICEKYLPGYYSTGLEAIQLDGEILYALLRRVSPVAHRHLKKHKLEPILYMTEWFMCAFSRTLPWASVLRVWDMFLCEGVKILFRVGLVLLKCTLGSQEKLKACQGLYETMELLRAIQPQYIQESFLVHEVIELVVSEKDIEKEHNAQLRRWKESHGDLHCKSPPRMHGAKAIMAADPPSRQDLRQRPTIIVESPLAPKTDGVSADNGKQSRMTQEGKQRETILPPQETVYNPYLPSSDPSPLLEHMTVKVSKESLSSAEHDTYL</sequence>
<reference evidence="5" key="1">
    <citation type="submission" date="2021-04" db="EMBL/GenBank/DDBJ databases">
        <authorList>
            <consortium name="Wellcome Sanger Institute Data Sharing"/>
        </authorList>
    </citation>
    <scope>NUCLEOTIDE SEQUENCE [LARGE SCALE GENOMIC DNA]</scope>
</reference>
<evidence type="ECO:0000256" key="1">
    <source>
        <dbReference type="ARBA" id="ARBA00022468"/>
    </source>
</evidence>
<dbReference type="InterPro" id="IPR035969">
    <property type="entry name" value="Rab-GAP_TBC_sf"/>
</dbReference>
<keyword evidence="3" id="KW-0732">Signal</keyword>
<dbReference type="SMART" id="SM00164">
    <property type="entry name" value="TBC"/>
    <property type="match status" value="1"/>
</dbReference>
<dbReference type="Pfam" id="PF00566">
    <property type="entry name" value="RabGAP-TBC"/>
    <property type="match status" value="1"/>
</dbReference>
<feature type="domain" description="Rab-GAP TBC" evidence="4">
    <location>
        <begin position="99"/>
        <end position="287"/>
    </location>
</feature>
<protein>
    <submittedName>
        <fullName evidence="5">TBC1 domain family member 10A</fullName>
    </submittedName>
</protein>
<reference evidence="5" key="3">
    <citation type="submission" date="2025-09" db="UniProtKB">
        <authorList>
            <consortium name="Ensembl"/>
        </authorList>
    </citation>
    <scope>IDENTIFICATION</scope>
</reference>
<dbReference type="Gene3D" id="1.10.472.80">
    <property type="entry name" value="Ypt/Rab-GAP domain of gyp1p, domain 3"/>
    <property type="match status" value="1"/>
</dbReference>
<evidence type="ECO:0000256" key="2">
    <source>
        <dbReference type="SAM" id="MobiDB-lite"/>
    </source>
</evidence>
<organism evidence="5 6">
    <name type="scientific">Sparus aurata</name>
    <name type="common">Gilthead sea bream</name>
    <dbReference type="NCBI Taxonomy" id="8175"/>
    <lineage>
        <taxon>Eukaryota</taxon>
        <taxon>Metazoa</taxon>
        <taxon>Chordata</taxon>
        <taxon>Craniata</taxon>
        <taxon>Vertebrata</taxon>
        <taxon>Euteleostomi</taxon>
        <taxon>Actinopterygii</taxon>
        <taxon>Neopterygii</taxon>
        <taxon>Teleostei</taxon>
        <taxon>Neoteleostei</taxon>
        <taxon>Acanthomorphata</taxon>
        <taxon>Eupercaria</taxon>
        <taxon>Spariformes</taxon>
        <taxon>Sparidae</taxon>
        <taxon>Sparus</taxon>
    </lineage>
</organism>
<dbReference type="GO" id="GO:0031267">
    <property type="term" value="F:small GTPase binding"/>
    <property type="evidence" value="ECO:0007669"/>
    <property type="project" value="TreeGrafter"/>
</dbReference>
<keyword evidence="6" id="KW-1185">Reference proteome</keyword>
<dbReference type="Proteomes" id="UP000472265">
    <property type="component" value="Chromosome 12"/>
</dbReference>
<dbReference type="Gene3D" id="1.10.10.750">
    <property type="entry name" value="Ypt/Rab-GAP domain of gyp1p, domain 1"/>
    <property type="match status" value="1"/>
</dbReference>
<dbReference type="PANTHER" id="PTHR47219">
    <property type="entry name" value="RAB GTPASE-ACTIVATING PROTEIN 1-LIKE"/>
    <property type="match status" value="1"/>
</dbReference>
<dbReference type="AlphaFoldDB" id="A0A671YM96"/>
<dbReference type="FunFam" id="1.10.10.750:FF:000001">
    <property type="entry name" value="TBC1 domain family member 10A"/>
    <property type="match status" value="1"/>
</dbReference>
<evidence type="ECO:0000313" key="6">
    <source>
        <dbReference type="Proteomes" id="UP000472265"/>
    </source>
</evidence>
<evidence type="ECO:0000259" key="4">
    <source>
        <dbReference type="PROSITE" id="PS50086"/>
    </source>
</evidence>
<feature type="compositionally biased region" description="Low complexity" evidence="2">
    <location>
        <begin position="443"/>
        <end position="452"/>
    </location>
</feature>
<dbReference type="Ensembl" id="ENSSAUT00010066968.1">
    <property type="protein sequence ID" value="ENSSAUP00010063913.1"/>
    <property type="gene ID" value="ENSSAUG00010025676.1"/>
</dbReference>
<feature type="chain" id="PRO_5025621483" evidence="3">
    <location>
        <begin position="35"/>
        <end position="473"/>
    </location>
</feature>
<evidence type="ECO:0000313" key="5">
    <source>
        <dbReference type="Ensembl" id="ENSSAUP00010063913.1"/>
    </source>
</evidence>
<proteinExistence type="predicted"/>
<name>A0A671YM96_SPAAU</name>
<dbReference type="GO" id="GO:0005096">
    <property type="term" value="F:GTPase activator activity"/>
    <property type="evidence" value="ECO:0007669"/>
    <property type="project" value="UniProtKB-KW"/>
</dbReference>
<accession>A0A671YM96</accession>
<dbReference type="InParanoid" id="A0A671YM96"/>
<dbReference type="FunFam" id="1.10.472.80:FF:000008">
    <property type="entry name" value="TBC1 domain family member 10A"/>
    <property type="match status" value="1"/>
</dbReference>
<dbReference type="FunFam" id="1.10.8.270:FF:000007">
    <property type="entry name" value="TBC1 domain family member 10A"/>
    <property type="match status" value="1"/>
</dbReference>
<dbReference type="Gene3D" id="1.10.8.270">
    <property type="entry name" value="putative rabgap domain of human tbc1 domain family member 14 like domains"/>
    <property type="match status" value="1"/>
</dbReference>
<dbReference type="PROSITE" id="PS50086">
    <property type="entry name" value="TBC_RABGAP"/>
    <property type="match status" value="1"/>
</dbReference>
<keyword evidence="1" id="KW-0343">GTPase activation</keyword>
<reference evidence="5" key="2">
    <citation type="submission" date="2025-08" db="UniProtKB">
        <authorList>
            <consortium name="Ensembl"/>
        </authorList>
    </citation>
    <scope>IDENTIFICATION</scope>
</reference>
<evidence type="ECO:0000256" key="3">
    <source>
        <dbReference type="SAM" id="SignalP"/>
    </source>
</evidence>
<dbReference type="InterPro" id="IPR050302">
    <property type="entry name" value="Rab_GAP_TBC_domain"/>
</dbReference>
<feature type="region of interest" description="Disordered" evidence="2">
    <location>
        <begin position="402"/>
        <end position="453"/>
    </location>
</feature>
<gene>
    <name evidence="5" type="primary">TBC1D10A</name>
    <name evidence="5" type="synonym">tbc1d10ab</name>
</gene>
<dbReference type="PANTHER" id="PTHR47219:SF4">
    <property type="entry name" value="TBC1 DOMAIN FAMILY MEMBER 10A"/>
    <property type="match status" value="1"/>
</dbReference>
<feature type="signal peptide" evidence="3">
    <location>
        <begin position="1"/>
        <end position="34"/>
    </location>
</feature>
<dbReference type="GeneTree" id="ENSGT00940000157386"/>
<dbReference type="InterPro" id="IPR000195">
    <property type="entry name" value="Rab-GAP-TBC_dom"/>
</dbReference>
<dbReference type="SUPFAM" id="SSF47923">
    <property type="entry name" value="Ypt/Rab-GAP domain of gyp1p"/>
    <property type="match status" value="2"/>
</dbReference>
<dbReference type="GO" id="GO:0005886">
    <property type="term" value="C:plasma membrane"/>
    <property type="evidence" value="ECO:0007669"/>
    <property type="project" value="UniProtKB-ARBA"/>
</dbReference>